<evidence type="ECO:0000256" key="3">
    <source>
        <dbReference type="PROSITE-ProRule" id="PRU00023"/>
    </source>
</evidence>
<gene>
    <name evidence="4" type="ORF">Vbra_3114</name>
</gene>
<keyword evidence="2 3" id="KW-0040">ANK repeat</keyword>
<dbReference type="OrthoDB" id="1577640at2759"/>
<dbReference type="STRING" id="1169540.A0A0G4G248"/>
<evidence type="ECO:0000256" key="2">
    <source>
        <dbReference type="ARBA" id="ARBA00023043"/>
    </source>
</evidence>
<dbReference type="EMBL" id="CDMY01000549">
    <property type="protein sequence ID" value="CEM22055.1"/>
    <property type="molecule type" value="Genomic_DNA"/>
</dbReference>
<dbReference type="SUPFAM" id="SSF48403">
    <property type="entry name" value="Ankyrin repeat"/>
    <property type="match status" value="1"/>
</dbReference>
<dbReference type="PhylomeDB" id="A0A0G4G248"/>
<feature type="repeat" description="ANK" evidence="3">
    <location>
        <begin position="200"/>
        <end position="233"/>
    </location>
</feature>
<dbReference type="VEuPathDB" id="CryptoDB:Vbra_3114"/>
<dbReference type="InParanoid" id="A0A0G4G248"/>
<dbReference type="SMART" id="SM00248">
    <property type="entry name" value="ANK"/>
    <property type="match status" value="4"/>
</dbReference>
<dbReference type="PANTHER" id="PTHR24198">
    <property type="entry name" value="ANKYRIN REPEAT AND PROTEIN KINASE DOMAIN-CONTAINING PROTEIN"/>
    <property type="match status" value="1"/>
</dbReference>
<evidence type="ECO:0000256" key="1">
    <source>
        <dbReference type="ARBA" id="ARBA00022737"/>
    </source>
</evidence>
<evidence type="ECO:0000313" key="5">
    <source>
        <dbReference type="Proteomes" id="UP000041254"/>
    </source>
</evidence>
<dbReference type="AlphaFoldDB" id="A0A0G4G248"/>
<accession>A0A0G4G248</accession>
<dbReference type="InterPro" id="IPR002110">
    <property type="entry name" value="Ankyrin_rpt"/>
</dbReference>
<keyword evidence="1" id="KW-0677">Repeat</keyword>
<dbReference type="PRINTS" id="PR01415">
    <property type="entry name" value="ANKYRIN"/>
</dbReference>
<dbReference type="Gene3D" id="1.25.40.20">
    <property type="entry name" value="Ankyrin repeat-containing domain"/>
    <property type="match status" value="1"/>
</dbReference>
<organism evidence="4 5">
    <name type="scientific">Vitrella brassicaformis (strain CCMP3155)</name>
    <dbReference type="NCBI Taxonomy" id="1169540"/>
    <lineage>
        <taxon>Eukaryota</taxon>
        <taxon>Sar</taxon>
        <taxon>Alveolata</taxon>
        <taxon>Colpodellida</taxon>
        <taxon>Vitrellaceae</taxon>
        <taxon>Vitrella</taxon>
    </lineage>
</organism>
<reference evidence="4 5" key="1">
    <citation type="submission" date="2014-11" db="EMBL/GenBank/DDBJ databases">
        <authorList>
            <person name="Zhu J."/>
            <person name="Qi W."/>
            <person name="Song R."/>
        </authorList>
    </citation>
    <scope>NUCLEOTIDE SEQUENCE [LARGE SCALE GENOMIC DNA]</scope>
</reference>
<protein>
    <submittedName>
        <fullName evidence="4">Uncharacterized protein</fullName>
    </submittedName>
</protein>
<dbReference type="PROSITE" id="PS50297">
    <property type="entry name" value="ANK_REP_REGION"/>
    <property type="match status" value="1"/>
</dbReference>
<dbReference type="PANTHER" id="PTHR24198:SF165">
    <property type="entry name" value="ANKYRIN REPEAT-CONTAINING PROTEIN-RELATED"/>
    <property type="match status" value="1"/>
</dbReference>
<dbReference type="InterPro" id="IPR036770">
    <property type="entry name" value="Ankyrin_rpt-contain_sf"/>
</dbReference>
<keyword evidence="5" id="KW-1185">Reference proteome</keyword>
<evidence type="ECO:0000313" key="4">
    <source>
        <dbReference type="EMBL" id="CEM22055.1"/>
    </source>
</evidence>
<dbReference type="PROSITE" id="PS50088">
    <property type="entry name" value="ANK_REPEAT"/>
    <property type="match status" value="1"/>
</dbReference>
<sequence>MGGLPSCVLAMGIRRGTLTLEWATQLLDMGADASFTTEDSGESLINLVIKHHRTAESLSIVRLLIERGADINHCGQSDYLWDPRARPPIQQALVKGRYDVAHLLLDEPNLSLTALRGGLLWRVAVYARHGTVSSADKLAMVKKLVRIGGAALISTSSSRGCNALHSFCEYPLAYPSAQLAVIAYLINKGGREIVDKKDFSGRTPLHYAARSGCPPVVLRLLLRKGASITAAHPFYLHKEAQGRLLTAYRYYLRCELPVQVSIAAKTALLPGRALASTPLPDGVTDSIECLIGLSSPPTVDIPIGEQPFGCLINLLVNGYLSSAYECIRQTGSTEAMGSRLDDVLQQVRETAKSERGRFDVKPVGCRRVIERAAGGNGWRDGGDTVCSVNMYVHMLVYTLCH</sequence>
<name>A0A0G4G248_VITBC</name>
<dbReference type="Proteomes" id="UP000041254">
    <property type="component" value="Unassembled WGS sequence"/>
</dbReference>
<proteinExistence type="predicted"/>
<dbReference type="Pfam" id="PF12796">
    <property type="entry name" value="Ank_2"/>
    <property type="match status" value="1"/>
</dbReference>